<gene>
    <name evidence="1" type="ORF">HINF_LOCUS64368</name>
    <name evidence="2" type="ORF">HINF_LOCUS7469</name>
</gene>
<keyword evidence="3" id="KW-1185">Reference proteome</keyword>
<organism evidence="1">
    <name type="scientific">Hexamita inflata</name>
    <dbReference type="NCBI Taxonomy" id="28002"/>
    <lineage>
        <taxon>Eukaryota</taxon>
        <taxon>Metamonada</taxon>
        <taxon>Diplomonadida</taxon>
        <taxon>Hexamitidae</taxon>
        <taxon>Hexamitinae</taxon>
        <taxon>Hexamita</taxon>
    </lineage>
</organism>
<reference evidence="1" key="1">
    <citation type="submission" date="2023-06" db="EMBL/GenBank/DDBJ databases">
        <authorList>
            <person name="Kurt Z."/>
        </authorList>
    </citation>
    <scope>NUCLEOTIDE SEQUENCE</scope>
</reference>
<dbReference type="EMBL" id="CATOUU010001174">
    <property type="protein sequence ID" value="CAI9976723.1"/>
    <property type="molecule type" value="Genomic_DNA"/>
</dbReference>
<dbReference type="EMBL" id="CAXDID020000015">
    <property type="protein sequence ID" value="CAL5983116.1"/>
    <property type="molecule type" value="Genomic_DNA"/>
</dbReference>
<evidence type="ECO:0000313" key="2">
    <source>
        <dbReference type="EMBL" id="CAL5983116.1"/>
    </source>
</evidence>
<protein>
    <submittedName>
        <fullName evidence="2">Hypothetical_protein</fullName>
    </submittedName>
</protein>
<evidence type="ECO:0000313" key="3">
    <source>
        <dbReference type="Proteomes" id="UP001642409"/>
    </source>
</evidence>
<reference evidence="2 3" key="2">
    <citation type="submission" date="2024-07" db="EMBL/GenBank/DDBJ databases">
        <authorList>
            <person name="Akdeniz Z."/>
        </authorList>
    </citation>
    <scope>NUCLEOTIDE SEQUENCE [LARGE SCALE GENOMIC DNA]</scope>
</reference>
<name>A0AA86VSZ2_9EUKA</name>
<dbReference type="Proteomes" id="UP001642409">
    <property type="component" value="Unassembled WGS sequence"/>
</dbReference>
<proteinExistence type="predicted"/>
<comment type="caution">
    <text evidence="1">The sequence shown here is derived from an EMBL/GenBank/DDBJ whole genome shotgun (WGS) entry which is preliminary data.</text>
</comment>
<accession>A0AA86VSZ2</accession>
<sequence length="135" mass="15795">MKERTKHLITCFKNVELNRINSRSTKIQLTNFRNNLAAYFEAGTLLHRYWHIDITCAASNNEVEVSGYGLDLLNVDKSVYLFFGKIQTLNKIFDSFNKIQQTKHRIIGFKNTVFKECQQSTIKICSVIIWLNIFQ</sequence>
<dbReference type="AlphaFoldDB" id="A0AA86VSZ2"/>
<evidence type="ECO:0000313" key="1">
    <source>
        <dbReference type="EMBL" id="CAI9976723.1"/>
    </source>
</evidence>